<comment type="pathway">
    <text evidence="1">Cofactor biosynthesis; molybdopterin biosynthesis.</text>
</comment>
<evidence type="ECO:0000259" key="3">
    <source>
        <dbReference type="Pfam" id="PF01967"/>
    </source>
</evidence>
<reference evidence="4" key="1">
    <citation type="submission" date="2020-11" db="EMBL/GenBank/DDBJ databases">
        <authorList>
            <person name="Tran Van P."/>
        </authorList>
    </citation>
    <scope>NUCLEOTIDE SEQUENCE</scope>
</reference>
<dbReference type="EMBL" id="OC973720">
    <property type="protein sequence ID" value="CAD7668498.1"/>
    <property type="molecule type" value="Genomic_DNA"/>
</dbReference>
<dbReference type="SUPFAM" id="SSF55040">
    <property type="entry name" value="Molybdenum cofactor biosynthesis protein C, MoaC"/>
    <property type="match status" value="1"/>
</dbReference>
<evidence type="ECO:0000256" key="1">
    <source>
        <dbReference type="ARBA" id="ARBA00005046"/>
    </source>
</evidence>
<organism evidence="4">
    <name type="scientific">Oppiella nova</name>
    <dbReference type="NCBI Taxonomy" id="334625"/>
    <lineage>
        <taxon>Eukaryota</taxon>
        <taxon>Metazoa</taxon>
        <taxon>Ecdysozoa</taxon>
        <taxon>Arthropoda</taxon>
        <taxon>Chelicerata</taxon>
        <taxon>Arachnida</taxon>
        <taxon>Acari</taxon>
        <taxon>Acariformes</taxon>
        <taxon>Sarcoptiformes</taxon>
        <taxon>Oribatida</taxon>
        <taxon>Brachypylina</taxon>
        <taxon>Oppioidea</taxon>
        <taxon>Oppiidae</taxon>
        <taxon>Oppiella</taxon>
    </lineage>
</organism>
<evidence type="ECO:0000313" key="5">
    <source>
        <dbReference type="Proteomes" id="UP000728032"/>
    </source>
</evidence>
<dbReference type="InterPro" id="IPR036522">
    <property type="entry name" value="MoaC_sf"/>
</dbReference>
<dbReference type="UniPathway" id="UPA00344"/>
<accession>A0A7R9MV37</accession>
<gene>
    <name evidence="4" type="ORF">ONB1V03_LOCUS23367</name>
</gene>
<proteinExistence type="predicted"/>
<dbReference type="Proteomes" id="UP000728032">
    <property type="component" value="Unassembled WGS sequence"/>
</dbReference>
<sequence length="47" mass="4904">MVDISGKPVSVRIACAVGRVWVGAPVCQLIRDNAVKKGNVLTVAQIA</sequence>
<keyword evidence="5" id="KW-1185">Reference proteome</keyword>
<evidence type="ECO:0000256" key="2">
    <source>
        <dbReference type="ARBA" id="ARBA00023150"/>
    </source>
</evidence>
<keyword evidence="2" id="KW-0501">Molybdenum cofactor biosynthesis</keyword>
<dbReference type="OrthoDB" id="429626at2759"/>
<dbReference type="Pfam" id="PF01967">
    <property type="entry name" value="MoaC"/>
    <property type="match status" value="1"/>
</dbReference>
<feature type="non-terminal residue" evidence="4">
    <location>
        <position position="47"/>
    </location>
</feature>
<feature type="domain" description="Molybdopterin cofactor biosynthesis C (MoaC)" evidence="3">
    <location>
        <begin position="1"/>
        <end position="47"/>
    </location>
</feature>
<evidence type="ECO:0000313" key="4">
    <source>
        <dbReference type="EMBL" id="CAD7668498.1"/>
    </source>
</evidence>
<name>A0A7R9MV37_9ACAR</name>
<protein>
    <recommendedName>
        <fullName evidence="3">Molybdopterin cofactor biosynthesis C (MoaC) domain-containing protein</fullName>
    </recommendedName>
</protein>
<dbReference type="EMBL" id="CAJPVJ010058895">
    <property type="protein sequence ID" value="CAG2183947.1"/>
    <property type="molecule type" value="Genomic_DNA"/>
</dbReference>
<dbReference type="AlphaFoldDB" id="A0A7R9MV37"/>
<dbReference type="InterPro" id="IPR002820">
    <property type="entry name" value="Mopterin_CF_biosynth-C_dom"/>
</dbReference>
<dbReference type="GO" id="GO:0006777">
    <property type="term" value="P:Mo-molybdopterin cofactor biosynthetic process"/>
    <property type="evidence" value="ECO:0007669"/>
    <property type="project" value="UniProtKB-KW"/>
</dbReference>
<dbReference type="Gene3D" id="3.30.70.640">
    <property type="entry name" value="Molybdopterin cofactor biosynthesis C (MoaC) domain"/>
    <property type="match status" value="1"/>
</dbReference>